<dbReference type="InterPro" id="IPR036688">
    <property type="entry name" value="MoeA_C_domain_IV_sf"/>
</dbReference>
<comment type="cofactor">
    <cofactor evidence="1 13">
        <name>Mg(2+)</name>
        <dbReference type="ChEBI" id="CHEBI:18420"/>
    </cofactor>
</comment>
<protein>
    <recommendedName>
        <fullName evidence="6 13">Molybdopterin molybdenumtransferase</fullName>
        <ecNumber evidence="5 13">2.10.1.1</ecNumber>
    </recommendedName>
</protein>
<dbReference type="FunFam" id="3.40.980.10:FF:000004">
    <property type="entry name" value="Molybdopterin molybdenumtransferase"/>
    <property type="match status" value="1"/>
</dbReference>
<dbReference type="SMART" id="SM00852">
    <property type="entry name" value="MoCF_biosynth"/>
    <property type="match status" value="1"/>
</dbReference>
<comment type="pathway">
    <text evidence="3 13">Cofactor biosynthesis; molybdopterin biosynthesis.</text>
</comment>
<evidence type="ECO:0000256" key="5">
    <source>
        <dbReference type="ARBA" id="ARBA00013269"/>
    </source>
</evidence>
<evidence type="ECO:0000256" key="1">
    <source>
        <dbReference type="ARBA" id="ARBA00001946"/>
    </source>
</evidence>
<dbReference type="Gene3D" id="2.40.340.10">
    <property type="entry name" value="MoeA, C-terminal, domain IV"/>
    <property type="match status" value="1"/>
</dbReference>
<evidence type="ECO:0000256" key="9">
    <source>
        <dbReference type="ARBA" id="ARBA00022723"/>
    </source>
</evidence>
<keyword evidence="8 13" id="KW-0808">Transferase</keyword>
<evidence type="ECO:0000256" key="10">
    <source>
        <dbReference type="ARBA" id="ARBA00022842"/>
    </source>
</evidence>
<proteinExistence type="inferred from homology"/>
<dbReference type="NCBIfam" id="NF045515">
    <property type="entry name" value="Glp_gephyrin"/>
    <property type="match status" value="1"/>
</dbReference>
<comment type="function">
    <text evidence="2 13">Catalyzes the insertion of molybdate into adenylated molybdopterin with the concomitant release of AMP.</text>
</comment>
<dbReference type="SUPFAM" id="SSF63867">
    <property type="entry name" value="MoeA C-terminal domain-like"/>
    <property type="match status" value="1"/>
</dbReference>
<dbReference type="InterPro" id="IPR001453">
    <property type="entry name" value="MoaB/Mog_dom"/>
</dbReference>
<dbReference type="Gene3D" id="3.90.105.10">
    <property type="entry name" value="Molybdopterin biosynthesis moea protein, domain 2"/>
    <property type="match status" value="1"/>
</dbReference>
<dbReference type="InterPro" id="IPR005110">
    <property type="entry name" value="MoeA_linker/N"/>
</dbReference>
<name>A8MGV5_ALKOO</name>
<reference evidence="16" key="1">
    <citation type="submission" date="2007-10" db="EMBL/GenBank/DDBJ databases">
        <title>Complete genome of Alkaliphilus oremlandii OhILAs.</title>
        <authorList>
            <person name="Copeland A."/>
            <person name="Lucas S."/>
            <person name="Lapidus A."/>
            <person name="Barry K."/>
            <person name="Detter J.C."/>
            <person name="Glavina del Rio T."/>
            <person name="Hammon N."/>
            <person name="Israni S."/>
            <person name="Dalin E."/>
            <person name="Tice H."/>
            <person name="Pitluck S."/>
            <person name="Chain P."/>
            <person name="Malfatti S."/>
            <person name="Shin M."/>
            <person name="Vergez L."/>
            <person name="Schmutz J."/>
            <person name="Larimer F."/>
            <person name="Land M."/>
            <person name="Hauser L."/>
            <person name="Kyrpides N."/>
            <person name="Mikhailova N."/>
            <person name="Stolz J.F."/>
            <person name="Dawson A."/>
            <person name="Fisher E."/>
            <person name="Crable B."/>
            <person name="Perera E."/>
            <person name="Lisak J."/>
            <person name="Ranganathan M."/>
            <person name="Basu P."/>
            <person name="Richardson P."/>
        </authorList>
    </citation>
    <scope>NUCLEOTIDE SEQUENCE [LARGE SCALE GENOMIC DNA]</scope>
    <source>
        <strain evidence="16">OhILAs</strain>
    </source>
</reference>
<dbReference type="OrthoDB" id="9804758at2"/>
<dbReference type="CDD" id="cd00887">
    <property type="entry name" value="MoeA"/>
    <property type="match status" value="1"/>
</dbReference>
<evidence type="ECO:0000259" key="14">
    <source>
        <dbReference type="SMART" id="SM00852"/>
    </source>
</evidence>
<dbReference type="RefSeq" id="WP_012158961.1">
    <property type="nucleotide sequence ID" value="NC_009922.1"/>
</dbReference>
<dbReference type="GO" id="GO:0006777">
    <property type="term" value="P:Mo-molybdopterin cofactor biosynthetic process"/>
    <property type="evidence" value="ECO:0007669"/>
    <property type="project" value="UniProtKB-UniRule"/>
</dbReference>
<dbReference type="Pfam" id="PF03453">
    <property type="entry name" value="MoeA_N"/>
    <property type="match status" value="1"/>
</dbReference>
<dbReference type="FunFam" id="2.170.190.11:FF:000001">
    <property type="entry name" value="Molybdopterin molybdenumtransferase"/>
    <property type="match status" value="1"/>
</dbReference>
<dbReference type="PANTHER" id="PTHR10192:SF5">
    <property type="entry name" value="GEPHYRIN"/>
    <property type="match status" value="1"/>
</dbReference>
<dbReference type="EMBL" id="CP000853">
    <property type="protein sequence ID" value="ABW18649.1"/>
    <property type="molecule type" value="Genomic_DNA"/>
</dbReference>
<keyword evidence="11 13" id="KW-0501">Molybdenum cofactor biosynthesis</keyword>
<dbReference type="InterPro" id="IPR036425">
    <property type="entry name" value="MoaB/Mog-like_dom_sf"/>
</dbReference>
<dbReference type="HOGENOM" id="CLU_010186_7_1_9"/>
<organism evidence="15 16">
    <name type="scientific">Alkaliphilus oremlandii (strain OhILAs)</name>
    <name type="common">Clostridium oremlandii (strain OhILAs)</name>
    <dbReference type="NCBI Taxonomy" id="350688"/>
    <lineage>
        <taxon>Bacteria</taxon>
        <taxon>Bacillati</taxon>
        <taxon>Bacillota</taxon>
        <taxon>Clostridia</taxon>
        <taxon>Peptostreptococcales</taxon>
        <taxon>Natronincolaceae</taxon>
        <taxon>Alkaliphilus</taxon>
    </lineage>
</organism>
<evidence type="ECO:0000256" key="4">
    <source>
        <dbReference type="ARBA" id="ARBA00010763"/>
    </source>
</evidence>
<evidence type="ECO:0000256" key="2">
    <source>
        <dbReference type="ARBA" id="ARBA00002901"/>
    </source>
</evidence>
<dbReference type="STRING" id="350688.Clos_1103"/>
<dbReference type="NCBIfam" id="TIGR00177">
    <property type="entry name" value="molyb_syn"/>
    <property type="match status" value="1"/>
</dbReference>
<evidence type="ECO:0000256" key="11">
    <source>
        <dbReference type="ARBA" id="ARBA00023150"/>
    </source>
</evidence>
<dbReference type="AlphaFoldDB" id="A8MGV5"/>
<evidence type="ECO:0000256" key="12">
    <source>
        <dbReference type="ARBA" id="ARBA00047317"/>
    </source>
</evidence>
<dbReference type="Pfam" id="PF03454">
    <property type="entry name" value="MoeA_C"/>
    <property type="match status" value="1"/>
</dbReference>
<dbReference type="PANTHER" id="PTHR10192">
    <property type="entry name" value="MOLYBDOPTERIN BIOSYNTHESIS PROTEIN"/>
    <property type="match status" value="1"/>
</dbReference>
<dbReference type="eggNOG" id="COG0303">
    <property type="taxonomic scope" value="Bacteria"/>
</dbReference>
<evidence type="ECO:0000313" key="16">
    <source>
        <dbReference type="Proteomes" id="UP000000269"/>
    </source>
</evidence>
<keyword evidence="9 13" id="KW-0479">Metal-binding</keyword>
<evidence type="ECO:0000256" key="13">
    <source>
        <dbReference type="RuleBase" id="RU365090"/>
    </source>
</evidence>
<dbReference type="Proteomes" id="UP000000269">
    <property type="component" value="Chromosome"/>
</dbReference>
<dbReference type="GO" id="GO:0046872">
    <property type="term" value="F:metal ion binding"/>
    <property type="evidence" value="ECO:0007669"/>
    <property type="project" value="UniProtKB-UniRule"/>
</dbReference>
<evidence type="ECO:0000313" key="15">
    <source>
        <dbReference type="EMBL" id="ABW18649.1"/>
    </source>
</evidence>
<dbReference type="KEGG" id="aoe:Clos_1103"/>
<keyword evidence="16" id="KW-1185">Reference proteome</keyword>
<dbReference type="Gene3D" id="2.170.190.11">
    <property type="entry name" value="Molybdopterin biosynthesis moea protein, domain 3"/>
    <property type="match status" value="1"/>
</dbReference>
<dbReference type="UniPathway" id="UPA00344"/>
<dbReference type="EC" id="2.10.1.1" evidence="5 13"/>
<feature type="domain" description="MoaB/Mog" evidence="14">
    <location>
        <begin position="182"/>
        <end position="320"/>
    </location>
</feature>
<dbReference type="SUPFAM" id="SSF63882">
    <property type="entry name" value="MoeA N-terminal region -like"/>
    <property type="match status" value="1"/>
</dbReference>
<accession>A8MGV5</accession>
<evidence type="ECO:0000256" key="8">
    <source>
        <dbReference type="ARBA" id="ARBA00022679"/>
    </source>
</evidence>
<dbReference type="Gene3D" id="3.40.980.10">
    <property type="entry name" value="MoaB/Mog-like domain"/>
    <property type="match status" value="1"/>
</dbReference>
<keyword evidence="10 13" id="KW-0460">Magnesium</keyword>
<dbReference type="Pfam" id="PF00994">
    <property type="entry name" value="MoCF_biosynth"/>
    <property type="match status" value="1"/>
</dbReference>
<evidence type="ECO:0000256" key="7">
    <source>
        <dbReference type="ARBA" id="ARBA00022505"/>
    </source>
</evidence>
<gene>
    <name evidence="15" type="ordered locus">Clos_1103</name>
</gene>
<keyword evidence="7 13" id="KW-0500">Molybdenum</keyword>
<evidence type="ECO:0000256" key="6">
    <source>
        <dbReference type="ARBA" id="ARBA00021108"/>
    </source>
</evidence>
<comment type="catalytic activity">
    <reaction evidence="12">
        <text>adenylyl-molybdopterin + molybdate = Mo-molybdopterin + AMP + H(+)</text>
        <dbReference type="Rhea" id="RHEA:35047"/>
        <dbReference type="ChEBI" id="CHEBI:15378"/>
        <dbReference type="ChEBI" id="CHEBI:36264"/>
        <dbReference type="ChEBI" id="CHEBI:62727"/>
        <dbReference type="ChEBI" id="CHEBI:71302"/>
        <dbReference type="ChEBI" id="CHEBI:456215"/>
        <dbReference type="EC" id="2.10.1.1"/>
    </reaction>
</comment>
<evidence type="ECO:0000256" key="3">
    <source>
        <dbReference type="ARBA" id="ARBA00005046"/>
    </source>
</evidence>
<dbReference type="InterPro" id="IPR038987">
    <property type="entry name" value="MoeA-like"/>
</dbReference>
<comment type="similarity">
    <text evidence="4 13">Belongs to the MoeA family.</text>
</comment>
<dbReference type="GO" id="GO:0005829">
    <property type="term" value="C:cytosol"/>
    <property type="evidence" value="ECO:0007669"/>
    <property type="project" value="TreeGrafter"/>
</dbReference>
<dbReference type="SUPFAM" id="SSF53218">
    <property type="entry name" value="Molybdenum cofactor biosynthesis proteins"/>
    <property type="match status" value="1"/>
</dbReference>
<dbReference type="GO" id="GO:0061599">
    <property type="term" value="F:molybdopterin molybdotransferase activity"/>
    <property type="evidence" value="ECO:0007669"/>
    <property type="project" value="UniProtKB-UniRule"/>
</dbReference>
<sequence length="410" mass="45174">MRSNVSLEEALEILLQQNFQTEAIQVPLLESLDSILAEDIISDMNMPPFDKSPLDGFAVRAEDIKGASNENPIILEVIDYIPAGYVSRKTIKKGQAIRIMTGAKIPDGADVIIRFEDTESTDTHVKIFVTLPSESNISKMGEDMEIGDVVLKKGTTINAPEIGILATLGKSFVQVYRKPRVAILSTGDELVEIQNPLTDGKIRNSNSYTIAALIKKIGAKPLLLGVCIDEIDIIKEKLDAALGWADVVITTGGVSVGDCDLVKEAFQQAGAEMLFWRVRMKPGTPIAVAKYKNKLIFGLSGNPAAAYITFEQFVRPVILRMMGRQRFNLMKVEAILESDFKKISGQNRFVRAHTYYKDGSYYTLFPKKHSSGVLSSLSGTNSLFYIPGNTGPYLEGQKIEVQLLDHPEVL</sequence>
<dbReference type="InterPro" id="IPR036135">
    <property type="entry name" value="MoeA_linker/N_sf"/>
</dbReference>
<dbReference type="InterPro" id="IPR005111">
    <property type="entry name" value="MoeA_C_domain_IV"/>
</dbReference>